<organism evidence="9 10">
    <name type="scientific">Reyranella aquatilis</name>
    <dbReference type="NCBI Taxonomy" id="2035356"/>
    <lineage>
        <taxon>Bacteria</taxon>
        <taxon>Pseudomonadati</taxon>
        <taxon>Pseudomonadota</taxon>
        <taxon>Alphaproteobacteria</taxon>
        <taxon>Hyphomicrobiales</taxon>
        <taxon>Reyranellaceae</taxon>
        <taxon>Reyranella</taxon>
    </lineage>
</organism>
<dbReference type="CDD" id="cd00130">
    <property type="entry name" value="PAS"/>
    <property type="match status" value="1"/>
</dbReference>
<evidence type="ECO:0000259" key="6">
    <source>
        <dbReference type="PROSITE" id="PS50109"/>
    </source>
</evidence>
<dbReference type="InterPro" id="IPR001610">
    <property type="entry name" value="PAC"/>
</dbReference>
<accession>A0ABS8KUM5</accession>
<keyword evidence="10" id="KW-1185">Reference proteome</keyword>
<dbReference type="SUPFAM" id="SSF47384">
    <property type="entry name" value="Homodimeric domain of signal transducing histidine kinase"/>
    <property type="match status" value="1"/>
</dbReference>
<keyword evidence="5" id="KW-0175">Coiled coil</keyword>
<dbReference type="InterPro" id="IPR000014">
    <property type="entry name" value="PAS"/>
</dbReference>
<dbReference type="SUPFAM" id="SSF55874">
    <property type="entry name" value="ATPase domain of HSP90 chaperone/DNA topoisomerase II/histidine kinase"/>
    <property type="match status" value="1"/>
</dbReference>
<dbReference type="PANTHER" id="PTHR43065">
    <property type="entry name" value="SENSOR HISTIDINE KINASE"/>
    <property type="match status" value="1"/>
</dbReference>
<dbReference type="SMART" id="SM00388">
    <property type="entry name" value="HisKA"/>
    <property type="match status" value="1"/>
</dbReference>
<evidence type="ECO:0000313" key="9">
    <source>
        <dbReference type="EMBL" id="MCC8429301.1"/>
    </source>
</evidence>
<dbReference type="InterPro" id="IPR005467">
    <property type="entry name" value="His_kinase_dom"/>
</dbReference>
<dbReference type="EC" id="2.7.13.3" evidence="2"/>
<dbReference type="SUPFAM" id="SSF52172">
    <property type="entry name" value="CheY-like"/>
    <property type="match status" value="1"/>
</dbReference>
<dbReference type="InterPro" id="IPR036890">
    <property type="entry name" value="HATPase_C_sf"/>
</dbReference>
<sequence>MVDVLDDDVAFLLITEEAIRGADLRPLSDWLGKQPPWSDMPFLLVTDHGGGPERNPIASRWLETLGNVSFIERPFHPTTLLSVARAAVKGRRRQHDTRRLLANLWESDQRLRTALHAGRLAAWEFDFPSSRLTVAAEGKTILGLPLMEDVGLDWLMRGMLVDDHASVRKALGHSVASGRDFAADVRFRRPDDRIVWLDVRARLVRDARGAPRRFVGLASDITTRKLAEETLQDLNEQLEKRVQERTAQLRSAHDELVAQIAERERTEAQLRQMQKLESIGQLTGGVAHDFNNLLTAVIGNLELLRKRVPSHPASDRLIDGAMQGAQRGAALTQRLLAFARHQALDVRPVDLAGLIRGMDDLLRRSLGPSVTMLQDLPRGIPPAHVDANQLELALLNLVVNSRDAMPEGGTVTLSLDVAETGAARDLAAGRYVRVIVADTGSGMDAETLRKAIEPFFSTKDVGKGTGLGLSMIHGLAQQLKGTLRLYSTPGRGTRAELWLPVAEGAAEVLPQPGADAASEARKAARLLFVDDDFLISLSTTSLLEDLGHTVVTASSGAEALEVLRTGEPIDMMITDYAMPGMTGLQLAEEARALRPGLPILLATGYADLPTKSRFELPRLNKPYQQMQLAEQIQGLLG</sequence>
<proteinExistence type="predicted"/>
<feature type="domain" description="Response regulatory" evidence="7">
    <location>
        <begin position="525"/>
        <end position="636"/>
    </location>
</feature>
<dbReference type="EMBL" id="JAJISD010000003">
    <property type="protein sequence ID" value="MCC8429301.1"/>
    <property type="molecule type" value="Genomic_DNA"/>
</dbReference>
<dbReference type="CDD" id="cd00082">
    <property type="entry name" value="HisKA"/>
    <property type="match status" value="1"/>
</dbReference>
<comment type="catalytic activity">
    <reaction evidence="1">
        <text>ATP + protein L-histidine = ADP + protein N-phospho-L-histidine.</text>
        <dbReference type="EC" id="2.7.13.3"/>
    </reaction>
</comment>
<gene>
    <name evidence="9" type="ORF">LJ725_09995</name>
</gene>
<comment type="caution">
    <text evidence="9">The sequence shown here is derived from an EMBL/GenBank/DDBJ whole genome shotgun (WGS) entry which is preliminary data.</text>
</comment>
<dbReference type="Pfam" id="PF08447">
    <property type="entry name" value="PAS_3"/>
    <property type="match status" value="1"/>
</dbReference>
<dbReference type="InterPro" id="IPR036097">
    <property type="entry name" value="HisK_dim/P_sf"/>
</dbReference>
<feature type="domain" description="PAC" evidence="8">
    <location>
        <begin position="181"/>
        <end position="233"/>
    </location>
</feature>
<dbReference type="SMART" id="SM00387">
    <property type="entry name" value="HATPase_c"/>
    <property type="match status" value="1"/>
</dbReference>
<feature type="coiled-coil region" evidence="5">
    <location>
        <begin position="224"/>
        <end position="276"/>
    </location>
</feature>
<dbReference type="Gene3D" id="3.30.450.20">
    <property type="entry name" value="PAS domain"/>
    <property type="match status" value="1"/>
</dbReference>
<dbReference type="PRINTS" id="PR00344">
    <property type="entry name" value="BCTRLSENSOR"/>
</dbReference>
<dbReference type="InterPro" id="IPR013655">
    <property type="entry name" value="PAS_fold_3"/>
</dbReference>
<dbReference type="Gene3D" id="1.10.287.130">
    <property type="match status" value="1"/>
</dbReference>
<evidence type="ECO:0000259" key="7">
    <source>
        <dbReference type="PROSITE" id="PS50110"/>
    </source>
</evidence>
<evidence type="ECO:0000256" key="1">
    <source>
        <dbReference type="ARBA" id="ARBA00000085"/>
    </source>
</evidence>
<dbReference type="InterPro" id="IPR000700">
    <property type="entry name" value="PAS-assoc_C"/>
</dbReference>
<dbReference type="InterPro" id="IPR003594">
    <property type="entry name" value="HATPase_dom"/>
</dbReference>
<dbReference type="SMART" id="SM00086">
    <property type="entry name" value="PAC"/>
    <property type="match status" value="1"/>
</dbReference>
<dbReference type="InterPro" id="IPR011006">
    <property type="entry name" value="CheY-like_superfamily"/>
</dbReference>
<dbReference type="SMART" id="SM00448">
    <property type="entry name" value="REC"/>
    <property type="match status" value="1"/>
</dbReference>
<dbReference type="PANTHER" id="PTHR43065:SF42">
    <property type="entry name" value="TWO-COMPONENT SENSOR PPRA"/>
    <property type="match status" value="1"/>
</dbReference>
<dbReference type="CDD" id="cd00156">
    <property type="entry name" value="REC"/>
    <property type="match status" value="1"/>
</dbReference>
<evidence type="ECO:0000256" key="4">
    <source>
        <dbReference type="PROSITE-ProRule" id="PRU00169"/>
    </source>
</evidence>
<dbReference type="PROSITE" id="PS50109">
    <property type="entry name" value="HIS_KIN"/>
    <property type="match status" value="1"/>
</dbReference>
<dbReference type="PROSITE" id="PS50113">
    <property type="entry name" value="PAC"/>
    <property type="match status" value="1"/>
</dbReference>
<dbReference type="InterPro" id="IPR035965">
    <property type="entry name" value="PAS-like_dom_sf"/>
</dbReference>
<dbReference type="Pfam" id="PF02518">
    <property type="entry name" value="HATPase_c"/>
    <property type="match status" value="1"/>
</dbReference>
<dbReference type="Gene3D" id="3.40.50.2300">
    <property type="match status" value="1"/>
</dbReference>
<dbReference type="NCBIfam" id="TIGR00229">
    <property type="entry name" value="sensory_box"/>
    <property type="match status" value="1"/>
</dbReference>
<feature type="domain" description="Histidine kinase" evidence="6">
    <location>
        <begin position="285"/>
        <end position="503"/>
    </location>
</feature>
<dbReference type="InterPro" id="IPR003661">
    <property type="entry name" value="HisK_dim/P_dom"/>
</dbReference>
<evidence type="ECO:0000259" key="8">
    <source>
        <dbReference type="PROSITE" id="PS50113"/>
    </source>
</evidence>
<keyword evidence="3 4" id="KW-0597">Phosphoprotein</keyword>
<dbReference type="PROSITE" id="PS50110">
    <property type="entry name" value="RESPONSE_REGULATORY"/>
    <property type="match status" value="1"/>
</dbReference>
<evidence type="ECO:0000256" key="2">
    <source>
        <dbReference type="ARBA" id="ARBA00012438"/>
    </source>
</evidence>
<evidence type="ECO:0000313" key="10">
    <source>
        <dbReference type="Proteomes" id="UP001198862"/>
    </source>
</evidence>
<dbReference type="Proteomes" id="UP001198862">
    <property type="component" value="Unassembled WGS sequence"/>
</dbReference>
<dbReference type="Gene3D" id="3.30.565.10">
    <property type="entry name" value="Histidine kinase-like ATPase, C-terminal domain"/>
    <property type="match status" value="1"/>
</dbReference>
<feature type="modified residue" description="4-aspartylphosphate" evidence="4">
    <location>
        <position position="575"/>
    </location>
</feature>
<evidence type="ECO:0000256" key="3">
    <source>
        <dbReference type="ARBA" id="ARBA00022553"/>
    </source>
</evidence>
<name>A0ABS8KUM5_9HYPH</name>
<evidence type="ECO:0000256" key="5">
    <source>
        <dbReference type="SAM" id="Coils"/>
    </source>
</evidence>
<dbReference type="InterPro" id="IPR004358">
    <property type="entry name" value="Sig_transdc_His_kin-like_C"/>
</dbReference>
<dbReference type="Pfam" id="PF00512">
    <property type="entry name" value="HisKA"/>
    <property type="match status" value="1"/>
</dbReference>
<dbReference type="InterPro" id="IPR001789">
    <property type="entry name" value="Sig_transdc_resp-reg_receiver"/>
</dbReference>
<reference evidence="9 10" key="1">
    <citation type="submission" date="2021-11" db="EMBL/GenBank/DDBJ databases">
        <authorList>
            <person name="Lee D.-H."/>
            <person name="Kim S.-B."/>
        </authorList>
    </citation>
    <scope>NUCLEOTIDE SEQUENCE [LARGE SCALE GENOMIC DNA]</scope>
    <source>
        <strain evidence="9 10">KCTC 52223</strain>
    </source>
</reference>
<protein>
    <recommendedName>
        <fullName evidence="2">histidine kinase</fullName>
        <ecNumber evidence="2">2.7.13.3</ecNumber>
    </recommendedName>
</protein>
<dbReference type="SUPFAM" id="SSF55785">
    <property type="entry name" value="PYP-like sensor domain (PAS domain)"/>
    <property type="match status" value="1"/>
</dbReference>
<dbReference type="Pfam" id="PF00072">
    <property type="entry name" value="Response_reg"/>
    <property type="match status" value="1"/>
</dbReference>